<feature type="repeat" description="ARM" evidence="1">
    <location>
        <begin position="31"/>
        <end position="68"/>
    </location>
</feature>
<dbReference type="AlphaFoldDB" id="A0AB34JKS0"/>
<accession>A0AB34JKS0</accession>
<evidence type="ECO:0000313" key="4">
    <source>
        <dbReference type="Proteomes" id="UP001515480"/>
    </source>
</evidence>
<reference evidence="3 4" key="1">
    <citation type="journal article" date="2024" name="Science">
        <title>Giant polyketide synthase enzymes in the biosynthesis of giant marine polyether toxins.</title>
        <authorList>
            <person name="Fallon T.R."/>
            <person name="Shende V.V."/>
            <person name="Wierzbicki I.H."/>
            <person name="Pendleton A.L."/>
            <person name="Watervoot N.F."/>
            <person name="Auber R.P."/>
            <person name="Gonzalez D.J."/>
            <person name="Wisecaver J.H."/>
            <person name="Moore B.S."/>
        </authorList>
    </citation>
    <scope>NUCLEOTIDE SEQUENCE [LARGE SCALE GENOMIC DNA]</scope>
    <source>
        <strain evidence="3 4">12B1</strain>
    </source>
</reference>
<protein>
    <recommendedName>
        <fullName evidence="5">Armadillo repeat-containing protein 8</fullName>
    </recommendedName>
</protein>
<dbReference type="InterPro" id="IPR000225">
    <property type="entry name" value="Armadillo"/>
</dbReference>
<feature type="repeat" description="ARM" evidence="1">
    <location>
        <begin position="589"/>
        <end position="631"/>
    </location>
</feature>
<sequence>MMNRADDFDAEEPELAEVDVSRGRQSVADLEGTATVVKLLDSTSENVLCGAANALFNLCVNAENAESLHTLNALPKIMQHLSHGEAEVQAAMAGVLMNCCATSESCRKELASGGLLPVLLPLLERALDTGEKEVLKNSLGALNNLLLERPAALAAREAGGISVLDRLLREANGNEALLEDASTSLLRMVQEDEQAGETLVELGTMKTIVEHLENPNEELQVRMCGLIYGCCEQVPVVRTELHRMGAIHKILPLLSSSAEEVQEAAARAIEKFSRLPPVAVAVRRADGIQQLVDLLASKDTDVKVAVVCAIMNVVGSDLKAAAAIRDADGLQRLVDFLGSDDKRLHTPAANALINCARNETNKTLLREMGAIEALLRLCSREFHRDAQAAAVSCLANLMQNEDEARVRLRLRGGLKKLQALLCTNDLTIQARTAETLFHCAPNVETRIALRLADCLQALISLLSSPSSAARLASAGALMQATQNTSTNQIKCRELGAIVPLLYLLENDNERNPDIECQRRAVWCLSNIVCEPLAAKQLRQTPSGLRPLFNLLGGKDGEAPIPGLQRPAVSCLFNASTTDLGAPEGVLACGGLEPLVRALHYAETRSEKEIVASSAGVLLNCAMRPDFAKALVSTHPEVLARLLTCIEPGGDVLQNSYACGALQNISANVNEAAPEILEQGGLPKLLEIISTSSDEPIVCCHAAGALSNLLFSEEARDALCDCKASDGRNGIKVLVEALEGAEIDDQTASLCMALLNACHKHDRSREECVDCGGINALVACLAQDSYEVRAAASGALLNATCASSCAEAVRETSIETEEKRKKVSVTGYELLVRLLTADQPVLRARGAGALFNCAAFGPENRIEMKTQGVIKAVIAALNKDALGAPKSASADVAFKIQGYLIGILLNTSLNPTCKAEIINCGGIEPILRAVASDSHSVQFTASTALAYVNDKSELRPGSPNSTLHSMEDPARLTHTKMRFHESSGAAASSSVALDALEDTPGARTKAQFGTIPVSKISATHDSATKGPRMVQEDPQKYSRRVPECISANSEDDDYEEIPSPLPSPVESDAE</sequence>
<gene>
    <name evidence="3" type="ORF">AB1Y20_017624</name>
</gene>
<dbReference type="PANTHER" id="PTHR46241:SF1">
    <property type="entry name" value="OUTER DYNEIN ARM-DOCKING COMPLEX SUBUNIT 2"/>
    <property type="match status" value="1"/>
</dbReference>
<dbReference type="PROSITE" id="PS50176">
    <property type="entry name" value="ARM_REPEAT"/>
    <property type="match status" value="5"/>
</dbReference>
<comment type="caution">
    <text evidence="3">The sequence shown here is derived from an EMBL/GenBank/DDBJ whole genome shotgun (WGS) entry which is preliminary data.</text>
</comment>
<dbReference type="SMART" id="SM00185">
    <property type="entry name" value="ARM"/>
    <property type="match status" value="19"/>
</dbReference>
<evidence type="ECO:0000313" key="3">
    <source>
        <dbReference type="EMBL" id="KAL1522645.1"/>
    </source>
</evidence>
<evidence type="ECO:0000256" key="1">
    <source>
        <dbReference type="PROSITE-ProRule" id="PRU00259"/>
    </source>
</evidence>
<dbReference type="PANTHER" id="PTHR46241">
    <property type="entry name" value="ARMADILLO REPEAT-CONTAINING PROTEIN 4 ARMC4"/>
    <property type="match status" value="1"/>
</dbReference>
<proteinExistence type="predicted"/>
<dbReference type="InterPro" id="IPR016024">
    <property type="entry name" value="ARM-type_fold"/>
</dbReference>
<feature type="region of interest" description="Disordered" evidence="2">
    <location>
        <begin position="1016"/>
        <end position="1069"/>
    </location>
</feature>
<feature type="region of interest" description="Disordered" evidence="2">
    <location>
        <begin position="1"/>
        <end position="23"/>
    </location>
</feature>
<feature type="compositionally biased region" description="Basic and acidic residues" evidence="2">
    <location>
        <begin position="1029"/>
        <end position="1041"/>
    </location>
</feature>
<feature type="compositionally biased region" description="Acidic residues" evidence="2">
    <location>
        <begin position="8"/>
        <end position="17"/>
    </location>
</feature>
<feature type="repeat" description="ARM" evidence="1">
    <location>
        <begin position="159"/>
        <end position="203"/>
    </location>
</feature>
<feature type="repeat" description="ARM" evidence="1">
    <location>
        <begin position="114"/>
        <end position="160"/>
    </location>
</feature>
<dbReference type="InterPro" id="IPR011989">
    <property type="entry name" value="ARM-like"/>
</dbReference>
<dbReference type="EMBL" id="JBGBPQ010000006">
    <property type="protein sequence ID" value="KAL1522645.1"/>
    <property type="molecule type" value="Genomic_DNA"/>
</dbReference>
<dbReference type="SUPFAM" id="SSF48371">
    <property type="entry name" value="ARM repeat"/>
    <property type="match status" value="3"/>
</dbReference>
<name>A0AB34JKS0_PRYPA</name>
<dbReference type="Proteomes" id="UP001515480">
    <property type="component" value="Unassembled WGS sequence"/>
</dbReference>
<dbReference type="Gene3D" id="1.25.10.10">
    <property type="entry name" value="Leucine-rich Repeat Variant"/>
    <property type="match status" value="6"/>
</dbReference>
<dbReference type="Pfam" id="PF00514">
    <property type="entry name" value="Arm"/>
    <property type="match status" value="1"/>
</dbReference>
<evidence type="ECO:0000256" key="2">
    <source>
        <dbReference type="SAM" id="MobiDB-lite"/>
    </source>
</evidence>
<keyword evidence="4" id="KW-1185">Reference proteome</keyword>
<feature type="repeat" description="ARM" evidence="1">
    <location>
        <begin position="679"/>
        <end position="718"/>
    </location>
</feature>
<organism evidence="3 4">
    <name type="scientific">Prymnesium parvum</name>
    <name type="common">Toxic golden alga</name>
    <dbReference type="NCBI Taxonomy" id="97485"/>
    <lineage>
        <taxon>Eukaryota</taxon>
        <taxon>Haptista</taxon>
        <taxon>Haptophyta</taxon>
        <taxon>Prymnesiophyceae</taxon>
        <taxon>Prymnesiales</taxon>
        <taxon>Prymnesiaceae</taxon>
        <taxon>Prymnesium</taxon>
    </lineage>
</organism>
<evidence type="ECO:0008006" key="5">
    <source>
        <dbReference type="Google" id="ProtNLM"/>
    </source>
</evidence>